<dbReference type="CDD" id="cd03143">
    <property type="entry name" value="A4_beta-galactosidase_middle_domain"/>
    <property type="match status" value="1"/>
</dbReference>
<dbReference type="InterPro" id="IPR053161">
    <property type="entry name" value="Ulvan_degrading_GH"/>
</dbReference>
<dbReference type="PANTHER" id="PTHR36848:SF2">
    <property type="entry name" value="SECRETED PROTEIN"/>
    <property type="match status" value="1"/>
</dbReference>
<dbReference type="PANTHER" id="PTHR36848">
    <property type="entry name" value="DNA-BINDING PROTEIN (PUTATIVE SECRETED PROTEIN)-RELATED"/>
    <property type="match status" value="1"/>
</dbReference>
<dbReference type="EMBL" id="QGQD01000056">
    <property type="protein sequence ID" value="TLD00337.1"/>
    <property type="molecule type" value="Genomic_DNA"/>
</dbReference>
<dbReference type="AlphaFoldDB" id="A0A4U8Q6D3"/>
<accession>A0A4U8Q6D3</accession>
<evidence type="ECO:0000313" key="1">
    <source>
        <dbReference type="EMBL" id="TLD00337.1"/>
    </source>
</evidence>
<keyword evidence="2" id="KW-1185">Reference proteome</keyword>
<comment type="caution">
    <text evidence="1">The sequence shown here is derived from an EMBL/GenBank/DDBJ whole genome shotgun (WGS) entry which is preliminary data.</text>
</comment>
<organism evidence="1 2">
    <name type="scientific">Robinsoniella peoriensis</name>
    <dbReference type="NCBI Taxonomy" id="180332"/>
    <lineage>
        <taxon>Bacteria</taxon>
        <taxon>Bacillati</taxon>
        <taxon>Bacillota</taxon>
        <taxon>Clostridia</taxon>
        <taxon>Lachnospirales</taxon>
        <taxon>Lachnospiraceae</taxon>
        <taxon>Robinsoniella</taxon>
    </lineage>
</organism>
<dbReference type="Gene3D" id="3.40.50.880">
    <property type="match status" value="1"/>
</dbReference>
<reference evidence="1 2" key="1">
    <citation type="journal article" date="2019" name="Anaerobe">
        <title>Detection of Robinsoniella peoriensis in multiple bone samples of a trauma patient.</title>
        <authorList>
            <person name="Schrottner P."/>
            <person name="Hartwich K."/>
            <person name="Bunk B."/>
            <person name="Schober I."/>
            <person name="Helbig S."/>
            <person name="Rudolph W.W."/>
            <person name="Gunzer F."/>
        </authorList>
    </citation>
    <scope>NUCLEOTIDE SEQUENCE [LARGE SCALE GENOMIC DNA]</scope>
    <source>
        <strain evidence="1 2">DSM 106044</strain>
    </source>
</reference>
<protein>
    <recommendedName>
        <fullName evidence="3">Alpha-L-rhamnosidase</fullName>
    </recommendedName>
</protein>
<dbReference type="Proteomes" id="UP000306509">
    <property type="component" value="Unassembled WGS sequence"/>
</dbReference>
<evidence type="ECO:0000313" key="2">
    <source>
        <dbReference type="Proteomes" id="UP000306509"/>
    </source>
</evidence>
<evidence type="ECO:0008006" key="3">
    <source>
        <dbReference type="Google" id="ProtNLM"/>
    </source>
</evidence>
<sequence length="1052" mass="121340">MKLYEKSKEERLSKELFENPPSEYRGAPFWAWNCKMTREHVEHAYAELEEMGMGGAHLHCRTGMNVPYMGEEFMELVKHSLEEAKKRNMLLWLYDEDRWPSGYGGGFVTGDHQYRSRFLVFSPWNLTGRYFKPVYISGAQAVRSMERELLQCYGVKLQDGWLEDYVMLKEEQEPSPGYEKWYAYMEVSGDNPWFNNQAYLDTLNPEAVKQFLLAAHEKYAEKVGGEFGKRIPAIFTDEPQFCHKGRLGYADAREQVIIPYTDDLEDSFRMKYGHSLLEKLPELFWEAGEDQVSETRYQYHDHICDRFVQSYAVQVGDWCKAYGIRLTGHMMEEPELMSQTAALGEAMRSYKAFDIPGIDILCDSRELSTAKQAQSAVHQYGREGMASELYGVTNWDFDFRGHKLQGDWQAALGVTVRVPHLNWASMAGEAKRDYPAAIGYQSPWYREYKLIEDHFARVNTAVTRGTPEVKIGVIHPIESYWLYWGTEEKTSGIRRELEDGFRSVIEWLLYGLQDFDFISESLLPEQMETGQIENGKFPVGKMKYDAVVVPNCITLRKTTVERLEKFREQGGQVIFTGRLPKYMDAKKDSRPGQLAEKCRYAEFCANELLNSLENCRLVEVRDARGIRADNLIYQMRNDGSGRWLFLSHVNRMKNQDIPKPVQNTIILDGYWDLTLYDTLTGETRKLESVKYRGKTNITMTLYEHDSLLLYMEPLAPVTDQADTAHDGGKTLSLGEEAELENIFITPDSPMKYTLSEPNVCILDMAEYQMDGEAWHSREEILRIDNLFREKLGYPKRMEAFAQPWTDQTEYPYNHSLTLKFSVRCLTALEDLHLALEDAGDVEIRVNERFVSGSLDGWYVDRDIRTVPIGGLQEGTNEILVRIPYNEKRNIEAMYLLGEFAVSVEGSRSVLREKPETLVFGDITRQGFPFYGGNVTYELPLTLPEGEVYMEISRFRSPVLKVELDGEKAGHIAFSPYRISLGKAASGVHLFQITSFGNRVNTFGAIHNCNEVERWFGPNAWRSTKEEWSYEYFIKETGILKAPEIYVITDKNA</sequence>
<dbReference type="RefSeq" id="WP_138002663.1">
    <property type="nucleotide sequence ID" value="NZ_QGQD01000056.1"/>
</dbReference>
<gene>
    <name evidence="1" type="ORF">DSM106044_02823</name>
</gene>
<dbReference type="STRING" id="180332.GCA_000797495_05818"/>
<name>A0A4U8Q6D3_9FIRM</name>
<proteinExistence type="predicted"/>
<dbReference type="InterPro" id="IPR029062">
    <property type="entry name" value="Class_I_gatase-like"/>
</dbReference>